<name>A0A6A6NH72_HEVBR</name>
<dbReference type="PROSITE" id="PS50011">
    <property type="entry name" value="PROTEIN_KINASE_DOM"/>
    <property type="match status" value="1"/>
</dbReference>
<dbReference type="EMBL" id="JAAGAX010000001">
    <property type="protein sequence ID" value="KAF2324498.1"/>
    <property type="molecule type" value="Genomic_DNA"/>
</dbReference>
<reference evidence="2 3" key="1">
    <citation type="journal article" date="2020" name="Mol. Plant">
        <title>The Chromosome-Based Rubber Tree Genome Provides New Insights into Spurge Genome Evolution and Rubber Biosynthesis.</title>
        <authorList>
            <person name="Liu J."/>
            <person name="Shi C."/>
            <person name="Shi C.C."/>
            <person name="Li W."/>
            <person name="Zhang Q.J."/>
            <person name="Zhang Y."/>
            <person name="Li K."/>
            <person name="Lu H.F."/>
            <person name="Shi C."/>
            <person name="Zhu S.T."/>
            <person name="Xiao Z.Y."/>
            <person name="Nan H."/>
            <person name="Yue Y."/>
            <person name="Zhu X.G."/>
            <person name="Wu Y."/>
            <person name="Hong X.N."/>
            <person name="Fan G.Y."/>
            <person name="Tong Y."/>
            <person name="Zhang D."/>
            <person name="Mao C.L."/>
            <person name="Liu Y.L."/>
            <person name="Hao S.J."/>
            <person name="Liu W.Q."/>
            <person name="Lv M.Q."/>
            <person name="Zhang H.B."/>
            <person name="Liu Y."/>
            <person name="Hu-Tang G.R."/>
            <person name="Wang J.P."/>
            <person name="Wang J.H."/>
            <person name="Sun Y.H."/>
            <person name="Ni S.B."/>
            <person name="Chen W.B."/>
            <person name="Zhang X.C."/>
            <person name="Jiao Y.N."/>
            <person name="Eichler E.E."/>
            <person name="Li G.H."/>
            <person name="Liu X."/>
            <person name="Gao L.Z."/>
        </authorList>
    </citation>
    <scope>NUCLEOTIDE SEQUENCE [LARGE SCALE GENOMIC DNA]</scope>
    <source>
        <strain evidence="3">cv. GT1</strain>
        <tissue evidence="2">Leaf</tissue>
    </source>
</reference>
<dbReference type="AlphaFoldDB" id="A0A6A6NH72"/>
<protein>
    <recommendedName>
        <fullName evidence="1">Protein kinase domain-containing protein</fullName>
    </recommendedName>
</protein>
<dbReference type="InterPro" id="IPR052611">
    <property type="entry name" value="Plant_RLK_LysM"/>
</dbReference>
<dbReference type="InterPro" id="IPR011009">
    <property type="entry name" value="Kinase-like_dom_sf"/>
</dbReference>
<dbReference type="Pfam" id="PF07714">
    <property type="entry name" value="PK_Tyr_Ser-Thr"/>
    <property type="match status" value="1"/>
</dbReference>
<evidence type="ECO:0000313" key="2">
    <source>
        <dbReference type="EMBL" id="KAF2324498.1"/>
    </source>
</evidence>
<dbReference type="PANTHER" id="PTHR45927">
    <property type="entry name" value="LYSM-DOMAIN RECEPTOR-LIKE KINASE-RELATED"/>
    <property type="match status" value="1"/>
</dbReference>
<accession>A0A6A6NH72</accession>
<sequence length="177" mass="19490">MAPEYLQAGQVTPKIDVYGFGVVLLELITGKDAVFIQDGRETLLSTAIVSILQKENAEFELGLFINPSFVGSQEIKLALRLARVSLACLTYEPARRPGMREVVSTLLKIQADLEKSESLKVDSVDVAVRHWCSSIAPAASISKLDNINRKSLIPRGEVTCSHHINMQIHMKSLQSSK</sequence>
<evidence type="ECO:0000313" key="3">
    <source>
        <dbReference type="Proteomes" id="UP000467840"/>
    </source>
</evidence>
<dbReference type="Gene3D" id="1.10.510.10">
    <property type="entry name" value="Transferase(Phosphotransferase) domain 1"/>
    <property type="match status" value="1"/>
</dbReference>
<evidence type="ECO:0000259" key="1">
    <source>
        <dbReference type="PROSITE" id="PS50011"/>
    </source>
</evidence>
<keyword evidence="3" id="KW-1185">Reference proteome</keyword>
<gene>
    <name evidence="2" type="ORF">GH714_014841</name>
</gene>
<feature type="domain" description="Protein kinase" evidence="1">
    <location>
        <begin position="1"/>
        <end position="113"/>
    </location>
</feature>
<proteinExistence type="predicted"/>
<organism evidence="2 3">
    <name type="scientific">Hevea brasiliensis</name>
    <name type="common">Para rubber tree</name>
    <name type="synonym">Siphonia brasiliensis</name>
    <dbReference type="NCBI Taxonomy" id="3981"/>
    <lineage>
        <taxon>Eukaryota</taxon>
        <taxon>Viridiplantae</taxon>
        <taxon>Streptophyta</taxon>
        <taxon>Embryophyta</taxon>
        <taxon>Tracheophyta</taxon>
        <taxon>Spermatophyta</taxon>
        <taxon>Magnoliopsida</taxon>
        <taxon>eudicotyledons</taxon>
        <taxon>Gunneridae</taxon>
        <taxon>Pentapetalae</taxon>
        <taxon>rosids</taxon>
        <taxon>fabids</taxon>
        <taxon>Malpighiales</taxon>
        <taxon>Euphorbiaceae</taxon>
        <taxon>Crotonoideae</taxon>
        <taxon>Micrandreae</taxon>
        <taxon>Hevea</taxon>
    </lineage>
</organism>
<dbReference type="GO" id="GO:0005524">
    <property type="term" value="F:ATP binding"/>
    <property type="evidence" value="ECO:0007669"/>
    <property type="project" value="InterPro"/>
</dbReference>
<dbReference type="Proteomes" id="UP000467840">
    <property type="component" value="Chromosome 5"/>
</dbReference>
<dbReference type="InterPro" id="IPR000719">
    <property type="entry name" value="Prot_kinase_dom"/>
</dbReference>
<dbReference type="InterPro" id="IPR001245">
    <property type="entry name" value="Ser-Thr/Tyr_kinase_cat_dom"/>
</dbReference>
<dbReference type="SUPFAM" id="SSF56112">
    <property type="entry name" value="Protein kinase-like (PK-like)"/>
    <property type="match status" value="1"/>
</dbReference>
<dbReference type="GO" id="GO:0004672">
    <property type="term" value="F:protein kinase activity"/>
    <property type="evidence" value="ECO:0007669"/>
    <property type="project" value="InterPro"/>
</dbReference>
<dbReference type="PANTHER" id="PTHR45927:SF7">
    <property type="entry name" value="LYSM-DOMAIN RECEPTOR-LIKE KINASE"/>
    <property type="match status" value="1"/>
</dbReference>
<comment type="caution">
    <text evidence="2">The sequence shown here is derived from an EMBL/GenBank/DDBJ whole genome shotgun (WGS) entry which is preliminary data.</text>
</comment>